<protein>
    <submittedName>
        <fullName evidence="1">Uncharacterized protein</fullName>
    </submittedName>
</protein>
<dbReference type="EMBL" id="FJVC01000436">
    <property type="protein sequence ID" value="CZT50576.1"/>
    <property type="molecule type" value="Genomic_DNA"/>
</dbReference>
<keyword evidence="2" id="KW-1185">Reference proteome</keyword>
<gene>
    <name evidence="1" type="ORF">RSE6_11587</name>
</gene>
<accession>A0A1E1MND6</accession>
<sequence>MARANAVKLCLAVRDVLSVILNLFISDSFANNHSRLLLKCEYEYVASGLIPTRTVQSPSSRIETPTLPHLQATGILMVALSDRGPKSMNEESSIPTQVLNIILSHGQGFSTVTSTYFRTIDVWLPVTDAGNCI</sequence>
<dbReference type="AlphaFoldDB" id="A0A1E1MND6"/>
<name>A0A1E1MND6_RHYSE</name>
<proteinExistence type="predicted"/>
<reference evidence="2" key="1">
    <citation type="submission" date="2016-03" db="EMBL/GenBank/DDBJ databases">
        <authorList>
            <person name="Guldener U."/>
        </authorList>
    </citation>
    <scope>NUCLEOTIDE SEQUENCE [LARGE SCALE GENOMIC DNA]</scope>
</reference>
<dbReference type="Proteomes" id="UP000177625">
    <property type="component" value="Unassembled WGS sequence"/>
</dbReference>
<organism evidence="1 2">
    <name type="scientific">Rhynchosporium secalis</name>
    <name type="common">Barley scald fungus</name>
    <dbReference type="NCBI Taxonomy" id="38038"/>
    <lineage>
        <taxon>Eukaryota</taxon>
        <taxon>Fungi</taxon>
        <taxon>Dikarya</taxon>
        <taxon>Ascomycota</taxon>
        <taxon>Pezizomycotina</taxon>
        <taxon>Leotiomycetes</taxon>
        <taxon>Helotiales</taxon>
        <taxon>Ploettnerulaceae</taxon>
        <taxon>Rhynchosporium</taxon>
    </lineage>
</organism>
<evidence type="ECO:0000313" key="2">
    <source>
        <dbReference type="Proteomes" id="UP000177625"/>
    </source>
</evidence>
<evidence type="ECO:0000313" key="1">
    <source>
        <dbReference type="EMBL" id="CZT50576.1"/>
    </source>
</evidence>